<dbReference type="AlphaFoldDB" id="A0A2P2N4L8"/>
<evidence type="ECO:0000313" key="1">
    <source>
        <dbReference type="EMBL" id="MBX37375.1"/>
    </source>
</evidence>
<organism evidence="1">
    <name type="scientific">Rhizophora mucronata</name>
    <name type="common">Asiatic mangrove</name>
    <dbReference type="NCBI Taxonomy" id="61149"/>
    <lineage>
        <taxon>Eukaryota</taxon>
        <taxon>Viridiplantae</taxon>
        <taxon>Streptophyta</taxon>
        <taxon>Embryophyta</taxon>
        <taxon>Tracheophyta</taxon>
        <taxon>Spermatophyta</taxon>
        <taxon>Magnoliopsida</taxon>
        <taxon>eudicotyledons</taxon>
        <taxon>Gunneridae</taxon>
        <taxon>Pentapetalae</taxon>
        <taxon>rosids</taxon>
        <taxon>fabids</taxon>
        <taxon>Malpighiales</taxon>
        <taxon>Rhizophoraceae</taxon>
        <taxon>Rhizophora</taxon>
    </lineage>
</organism>
<reference evidence="1" key="1">
    <citation type="submission" date="2018-02" db="EMBL/GenBank/DDBJ databases">
        <title>Rhizophora mucronata_Transcriptome.</title>
        <authorList>
            <person name="Meera S.P."/>
            <person name="Sreeshan A."/>
            <person name="Augustine A."/>
        </authorList>
    </citation>
    <scope>NUCLEOTIDE SEQUENCE</scope>
    <source>
        <tissue evidence="1">Leaf</tissue>
    </source>
</reference>
<accession>A0A2P2N4L8</accession>
<dbReference type="EMBL" id="GGEC01056891">
    <property type="protein sequence ID" value="MBX37375.1"/>
    <property type="molecule type" value="Transcribed_RNA"/>
</dbReference>
<sequence length="29" mass="3440">MIEIPKRRPKITCSNNIFDYSCPMNLNKL</sequence>
<protein>
    <submittedName>
        <fullName evidence="1">Uncharacterized protein</fullName>
    </submittedName>
</protein>
<proteinExistence type="predicted"/>
<name>A0A2P2N4L8_RHIMU</name>